<sequence length="156" mass="18182">VTNYPTSKQETLSLRLWLQLMKCTKTIEAEVASQFRRSHHQSLTRFDLLSQLYRIGDDWVAIGEIASKLMASGGNITGLLDRMVADDLIERRANPRDRRSFQVRTTKKGRDTFKEMTNNHAQWIEDALNEFSQKDKEQLIKLLVRVRRAFETNTLI</sequence>
<evidence type="ECO:0000256" key="3">
    <source>
        <dbReference type="ARBA" id="ARBA00023163"/>
    </source>
</evidence>
<keyword evidence="3" id="KW-0804">Transcription</keyword>
<proteinExistence type="predicted"/>
<dbReference type="AlphaFoldDB" id="A0A381WYC8"/>
<dbReference type="GO" id="GO:0006950">
    <property type="term" value="P:response to stress"/>
    <property type="evidence" value="ECO:0007669"/>
    <property type="project" value="TreeGrafter"/>
</dbReference>
<accession>A0A381WYC8</accession>
<evidence type="ECO:0000313" key="5">
    <source>
        <dbReference type="EMBL" id="SVA57271.1"/>
    </source>
</evidence>
<dbReference type="Pfam" id="PF01047">
    <property type="entry name" value="MarR"/>
    <property type="match status" value="1"/>
</dbReference>
<protein>
    <recommendedName>
        <fullName evidence="4">HTH marR-type domain-containing protein</fullName>
    </recommendedName>
</protein>
<gene>
    <name evidence="5" type="ORF">METZ01_LOCUS110125</name>
</gene>
<dbReference type="PROSITE" id="PS50995">
    <property type="entry name" value="HTH_MARR_2"/>
    <property type="match status" value="1"/>
</dbReference>
<dbReference type="InterPro" id="IPR039422">
    <property type="entry name" value="MarR/SlyA-like"/>
</dbReference>
<reference evidence="5" key="1">
    <citation type="submission" date="2018-05" db="EMBL/GenBank/DDBJ databases">
        <authorList>
            <person name="Lanie J.A."/>
            <person name="Ng W.-L."/>
            <person name="Kazmierczak K.M."/>
            <person name="Andrzejewski T.M."/>
            <person name="Davidsen T.M."/>
            <person name="Wayne K.J."/>
            <person name="Tettelin H."/>
            <person name="Glass J.I."/>
            <person name="Rusch D."/>
            <person name="Podicherti R."/>
            <person name="Tsui H.-C.T."/>
            <person name="Winkler M.E."/>
        </authorList>
    </citation>
    <scope>NUCLEOTIDE SEQUENCE</scope>
</reference>
<keyword evidence="1" id="KW-0805">Transcription regulation</keyword>
<evidence type="ECO:0000259" key="4">
    <source>
        <dbReference type="PROSITE" id="PS50995"/>
    </source>
</evidence>
<dbReference type="SUPFAM" id="SSF46785">
    <property type="entry name" value="Winged helix' DNA-binding domain"/>
    <property type="match status" value="1"/>
</dbReference>
<evidence type="ECO:0000256" key="1">
    <source>
        <dbReference type="ARBA" id="ARBA00023015"/>
    </source>
</evidence>
<dbReference type="InterPro" id="IPR023187">
    <property type="entry name" value="Tscrpt_reg_MarR-type_CS"/>
</dbReference>
<name>A0A381WYC8_9ZZZZ</name>
<dbReference type="InterPro" id="IPR000835">
    <property type="entry name" value="HTH_MarR-typ"/>
</dbReference>
<dbReference type="SMART" id="SM00347">
    <property type="entry name" value="HTH_MARR"/>
    <property type="match status" value="1"/>
</dbReference>
<dbReference type="PRINTS" id="PR00598">
    <property type="entry name" value="HTHMARR"/>
</dbReference>
<dbReference type="InterPro" id="IPR036388">
    <property type="entry name" value="WH-like_DNA-bd_sf"/>
</dbReference>
<dbReference type="GO" id="GO:0003700">
    <property type="term" value="F:DNA-binding transcription factor activity"/>
    <property type="evidence" value="ECO:0007669"/>
    <property type="project" value="InterPro"/>
</dbReference>
<evidence type="ECO:0000256" key="2">
    <source>
        <dbReference type="ARBA" id="ARBA00023125"/>
    </source>
</evidence>
<dbReference type="PROSITE" id="PS01117">
    <property type="entry name" value="HTH_MARR_1"/>
    <property type="match status" value="1"/>
</dbReference>
<feature type="domain" description="HTH marR-type" evidence="4">
    <location>
        <begin position="13"/>
        <end position="148"/>
    </location>
</feature>
<dbReference type="EMBL" id="UINC01013219">
    <property type="protein sequence ID" value="SVA57271.1"/>
    <property type="molecule type" value="Genomic_DNA"/>
</dbReference>
<organism evidence="5">
    <name type="scientific">marine metagenome</name>
    <dbReference type="NCBI Taxonomy" id="408172"/>
    <lineage>
        <taxon>unclassified sequences</taxon>
        <taxon>metagenomes</taxon>
        <taxon>ecological metagenomes</taxon>
    </lineage>
</organism>
<dbReference type="GO" id="GO:0003677">
    <property type="term" value="F:DNA binding"/>
    <property type="evidence" value="ECO:0007669"/>
    <property type="project" value="UniProtKB-KW"/>
</dbReference>
<dbReference type="PANTHER" id="PTHR33164">
    <property type="entry name" value="TRANSCRIPTIONAL REGULATOR, MARR FAMILY"/>
    <property type="match status" value="1"/>
</dbReference>
<dbReference type="InterPro" id="IPR036390">
    <property type="entry name" value="WH_DNA-bd_sf"/>
</dbReference>
<keyword evidence="2" id="KW-0238">DNA-binding</keyword>
<dbReference type="PANTHER" id="PTHR33164:SF43">
    <property type="entry name" value="HTH-TYPE TRANSCRIPTIONAL REPRESSOR YETL"/>
    <property type="match status" value="1"/>
</dbReference>
<dbReference type="Gene3D" id="1.10.10.10">
    <property type="entry name" value="Winged helix-like DNA-binding domain superfamily/Winged helix DNA-binding domain"/>
    <property type="match status" value="1"/>
</dbReference>
<feature type="non-terminal residue" evidence="5">
    <location>
        <position position="1"/>
    </location>
</feature>